<dbReference type="Proteomes" id="UP000004995">
    <property type="component" value="Unassembled WGS sequence"/>
</dbReference>
<evidence type="ECO:0000256" key="1">
    <source>
        <dbReference type="SAM" id="SignalP"/>
    </source>
</evidence>
<dbReference type="EnsemblPlants" id="KQK94898">
    <property type="protein sequence ID" value="KQK94898"/>
    <property type="gene ID" value="SETIT_027108mg"/>
</dbReference>
<sequence>MATRIMCLIISVFLVLAMMSTTIPSSEAGPSCSKGQCPPPPPASVRCFPMECGKKCTCKKDAQNECGKIDYPKKDATCRSENEFCCVN</sequence>
<name>K3ZKK2_SETIT</name>
<dbReference type="HOGENOM" id="CLU_2473262_0_0_1"/>
<dbReference type="EMBL" id="AGNK02005030">
    <property type="status" value="NOT_ANNOTATED_CDS"/>
    <property type="molecule type" value="Genomic_DNA"/>
</dbReference>
<protein>
    <submittedName>
        <fullName evidence="2">Uncharacterized protein</fullName>
    </submittedName>
</protein>
<reference evidence="2" key="2">
    <citation type="submission" date="2018-08" db="UniProtKB">
        <authorList>
            <consortium name="EnsemblPlants"/>
        </authorList>
    </citation>
    <scope>IDENTIFICATION</scope>
    <source>
        <strain evidence="2">Yugu1</strain>
    </source>
</reference>
<evidence type="ECO:0000313" key="2">
    <source>
        <dbReference type="EnsemblPlants" id="KQK94898"/>
    </source>
</evidence>
<accession>K3ZKK2</accession>
<evidence type="ECO:0000313" key="3">
    <source>
        <dbReference type="Proteomes" id="UP000004995"/>
    </source>
</evidence>
<keyword evidence="3" id="KW-1185">Reference proteome</keyword>
<dbReference type="AlphaFoldDB" id="K3ZKK2"/>
<feature type="chain" id="PRO_5010127933" evidence="1">
    <location>
        <begin position="29"/>
        <end position="88"/>
    </location>
</feature>
<keyword evidence="1" id="KW-0732">Signal</keyword>
<dbReference type="Gramene" id="KQK94898">
    <property type="protein sequence ID" value="KQK94898"/>
    <property type="gene ID" value="SETIT_027108mg"/>
</dbReference>
<dbReference type="InParanoid" id="K3ZKK2"/>
<reference evidence="3" key="1">
    <citation type="journal article" date="2012" name="Nat. Biotechnol.">
        <title>Reference genome sequence of the model plant Setaria.</title>
        <authorList>
            <person name="Bennetzen J.L."/>
            <person name="Schmutz J."/>
            <person name="Wang H."/>
            <person name="Percifield R."/>
            <person name="Hawkins J."/>
            <person name="Pontaroli A.C."/>
            <person name="Estep M."/>
            <person name="Feng L."/>
            <person name="Vaughn J.N."/>
            <person name="Grimwood J."/>
            <person name="Jenkins J."/>
            <person name="Barry K."/>
            <person name="Lindquist E."/>
            <person name="Hellsten U."/>
            <person name="Deshpande S."/>
            <person name="Wang X."/>
            <person name="Wu X."/>
            <person name="Mitros T."/>
            <person name="Triplett J."/>
            <person name="Yang X."/>
            <person name="Ye C.Y."/>
            <person name="Mauro-Herrera M."/>
            <person name="Wang L."/>
            <person name="Li P."/>
            <person name="Sharma M."/>
            <person name="Sharma R."/>
            <person name="Ronald P.C."/>
            <person name="Panaud O."/>
            <person name="Kellogg E.A."/>
            <person name="Brutnell T.P."/>
            <person name="Doust A.N."/>
            <person name="Tuskan G.A."/>
            <person name="Rokhsar D."/>
            <person name="Devos K.M."/>
        </authorList>
    </citation>
    <scope>NUCLEOTIDE SEQUENCE [LARGE SCALE GENOMIC DNA]</scope>
    <source>
        <strain evidence="3">cv. Yugu1</strain>
    </source>
</reference>
<proteinExistence type="predicted"/>
<feature type="signal peptide" evidence="1">
    <location>
        <begin position="1"/>
        <end position="28"/>
    </location>
</feature>
<organism evidence="2 3">
    <name type="scientific">Setaria italica</name>
    <name type="common">Foxtail millet</name>
    <name type="synonym">Panicum italicum</name>
    <dbReference type="NCBI Taxonomy" id="4555"/>
    <lineage>
        <taxon>Eukaryota</taxon>
        <taxon>Viridiplantae</taxon>
        <taxon>Streptophyta</taxon>
        <taxon>Embryophyta</taxon>
        <taxon>Tracheophyta</taxon>
        <taxon>Spermatophyta</taxon>
        <taxon>Magnoliopsida</taxon>
        <taxon>Liliopsida</taxon>
        <taxon>Poales</taxon>
        <taxon>Poaceae</taxon>
        <taxon>PACMAD clade</taxon>
        <taxon>Panicoideae</taxon>
        <taxon>Panicodae</taxon>
        <taxon>Paniceae</taxon>
        <taxon>Cenchrinae</taxon>
        <taxon>Setaria</taxon>
    </lineage>
</organism>